<evidence type="ECO:0000313" key="1">
    <source>
        <dbReference type="EMBL" id="KAI4338987.1"/>
    </source>
</evidence>
<sequence>MMIGNPTDVKHIAHIGWDGLPVTSPGWVWSHDGVQVIAAPFRPLDAIDKDMFKDDSVSKHGSEGSSRGGDRSQSCQGSPARELPDLPKSTRRNSSTGTSGDSPTKAKSEGVRLPRKSSKGTTGKDPTDGSKRLSEDGNGEADSPTRRQHPEIPKKSRRKKSKDSGGGSTRSSMRTKATASLPQGTMPCAQI</sequence>
<dbReference type="EMBL" id="CM042886">
    <property type="protein sequence ID" value="KAI4338987.1"/>
    <property type="molecule type" value="Genomic_DNA"/>
</dbReference>
<reference evidence="2" key="1">
    <citation type="journal article" date="2023" name="Front. Plant Sci.">
        <title>Chromosomal-level genome assembly of Melastoma candidum provides insights into trichome evolution.</title>
        <authorList>
            <person name="Zhong Y."/>
            <person name="Wu W."/>
            <person name="Sun C."/>
            <person name="Zou P."/>
            <person name="Liu Y."/>
            <person name="Dai S."/>
            <person name="Zhou R."/>
        </authorList>
    </citation>
    <scope>NUCLEOTIDE SEQUENCE [LARGE SCALE GENOMIC DNA]</scope>
</reference>
<protein>
    <submittedName>
        <fullName evidence="1">Uncharacterized protein</fullName>
    </submittedName>
</protein>
<accession>A0ACB9NTI5</accession>
<organism evidence="1 2">
    <name type="scientific">Melastoma candidum</name>
    <dbReference type="NCBI Taxonomy" id="119954"/>
    <lineage>
        <taxon>Eukaryota</taxon>
        <taxon>Viridiplantae</taxon>
        <taxon>Streptophyta</taxon>
        <taxon>Embryophyta</taxon>
        <taxon>Tracheophyta</taxon>
        <taxon>Spermatophyta</taxon>
        <taxon>Magnoliopsida</taxon>
        <taxon>eudicotyledons</taxon>
        <taxon>Gunneridae</taxon>
        <taxon>Pentapetalae</taxon>
        <taxon>rosids</taxon>
        <taxon>malvids</taxon>
        <taxon>Myrtales</taxon>
        <taxon>Melastomataceae</taxon>
        <taxon>Melastomatoideae</taxon>
        <taxon>Melastomateae</taxon>
        <taxon>Melastoma</taxon>
    </lineage>
</organism>
<proteinExistence type="predicted"/>
<dbReference type="Proteomes" id="UP001057402">
    <property type="component" value="Chromosome 7"/>
</dbReference>
<comment type="caution">
    <text evidence="1">The sequence shown here is derived from an EMBL/GenBank/DDBJ whole genome shotgun (WGS) entry which is preliminary data.</text>
</comment>
<gene>
    <name evidence="1" type="ORF">MLD38_023980</name>
</gene>
<name>A0ACB9NTI5_9MYRT</name>
<keyword evidence="2" id="KW-1185">Reference proteome</keyword>
<evidence type="ECO:0000313" key="2">
    <source>
        <dbReference type="Proteomes" id="UP001057402"/>
    </source>
</evidence>